<reference evidence="1" key="1">
    <citation type="journal article" date="2015" name="Nature">
        <title>Complex archaea that bridge the gap between prokaryotes and eukaryotes.</title>
        <authorList>
            <person name="Spang A."/>
            <person name="Saw J.H."/>
            <person name="Jorgensen S.L."/>
            <person name="Zaremba-Niedzwiedzka K."/>
            <person name="Martijn J."/>
            <person name="Lind A.E."/>
            <person name="van Eijk R."/>
            <person name="Schleper C."/>
            <person name="Guy L."/>
            <person name="Ettema T.J."/>
        </authorList>
    </citation>
    <scope>NUCLEOTIDE SEQUENCE</scope>
</reference>
<protein>
    <submittedName>
        <fullName evidence="1">Uncharacterized protein</fullName>
    </submittedName>
</protein>
<accession>A0A0F9DT98</accession>
<comment type="caution">
    <text evidence="1">The sequence shown here is derived from an EMBL/GenBank/DDBJ whole genome shotgun (WGS) entry which is preliminary data.</text>
</comment>
<feature type="non-terminal residue" evidence="1">
    <location>
        <position position="1"/>
    </location>
</feature>
<gene>
    <name evidence="1" type="ORF">LCGC14_2450870</name>
</gene>
<evidence type="ECO:0000313" key="1">
    <source>
        <dbReference type="EMBL" id="KKL20896.1"/>
    </source>
</evidence>
<dbReference type="EMBL" id="LAZR01037926">
    <property type="protein sequence ID" value="KKL20896.1"/>
    <property type="molecule type" value="Genomic_DNA"/>
</dbReference>
<proteinExistence type="predicted"/>
<dbReference type="AlphaFoldDB" id="A0A0F9DT98"/>
<name>A0A0F9DT98_9ZZZZ</name>
<organism evidence="1">
    <name type="scientific">marine sediment metagenome</name>
    <dbReference type="NCBI Taxonomy" id="412755"/>
    <lineage>
        <taxon>unclassified sequences</taxon>
        <taxon>metagenomes</taxon>
        <taxon>ecological metagenomes</taxon>
    </lineage>
</organism>
<sequence length="182" mass="20395">YYRVGPGKYGSSKPPPATDMKLVLGPEGYTQFLGKDGVRIGRDTTYTAMSLLSLPVQIRLLLQARDDFQKRAWNSSFGGKSWAEAAFQTAWLGRSIIAFCNRPNSTTWRRLQFRYNATLHACHNNGKVLTKWVCGDALNQGAQAPSLCFMNSFTATTALYPPELPPFGVLQQKFEKELNHGW</sequence>